<gene>
    <name evidence="1" type="ORF">ACE1CA_08615</name>
</gene>
<evidence type="ECO:0000313" key="2">
    <source>
        <dbReference type="Proteomes" id="UP001576780"/>
    </source>
</evidence>
<reference evidence="1 2" key="1">
    <citation type="submission" date="2024-09" db="EMBL/GenBank/DDBJ databases">
        <title>Floridaenema gen nov. (Aerosakkonemataceae, Aerosakkonematales ord. nov., Cyanobacteria) from benthic tropical and subtropical fresh waters, with the description of four new species.</title>
        <authorList>
            <person name="Moretto J.A."/>
            <person name="Berthold D.E."/>
            <person name="Lefler F.W."/>
            <person name="Huang I.-S."/>
            <person name="Laughinghouse H. IV."/>
        </authorList>
    </citation>
    <scope>NUCLEOTIDE SEQUENCE [LARGE SCALE GENOMIC DNA]</scope>
    <source>
        <strain evidence="1 2">BLCC-F167</strain>
    </source>
</reference>
<accession>A0ABV4WHQ1</accession>
<proteinExistence type="predicted"/>
<dbReference type="RefSeq" id="WP_413277014.1">
    <property type="nucleotide sequence ID" value="NZ_JBHFNT010000071.1"/>
</dbReference>
<name>A0ABV4WHQ1_9CYAN</name>
<dbReference type="EMBL" id="JBHFNT010000071">
    <property type="protein sequence ID" value="MFB2834582.1"/>
    <property type="molecule type" value="Genomic_DNA"/>
</dbReference>
<sequence>MLHIFSTLQNALHKVLISTLIVLLSLSILVLPAQNSLAAAPTYRQPMQTEVGNSQESETAREKAYDKEINVLNEPNGLEEEYKENLEVYEETQPDKGIIQEAKSFVEKVTGQD</sequence>
<protein>
    <submittedName>
        <fullName evidence="1">Uncharacterized protein</fullName>
    </submittedName>
</protein>
<comment type="caution">
    <text evidence="1">The sequence shown here is derived from an EMBL/GenBank/DDBJ whole genome shotgun (WGS) entry which is preliminary data.</text>
</comment>
<evidence type="ECO:0000313" key="1">
    <source>
        <dbReference type="EMBL" id="MFB2834582.1"/>
    </source>
</evidence>
<dbReference type="Proteomes" id="UP001576780">
    <property type="component" value="Unassembled WGS sequence"/>
</dbReference>
<organism evidence="1 2">
    <name type="scientific">Floridaenema evergladense BLCC-F167</name>
    <dbReference type="NCBI Taxonomy" id="3153639"/>
    <lineage>
        <taxon>Bacteria</taxon>
        <taxon>Bacillati</taxon>
        <taxon>Cyanobacteriota</taxon>
        <taxon>Cyanophyceae</taxon>
        <taxon>Oscillatoriophycideae</taxon>
        <taxon>Aerosakkonematales</taxon>
        <taxon>Aerosakkonemataceae</taxon>
        <taxon>Floridanema</taxon>
        <taxon>Floridanema evergladense</taxon>
    </lineage>
</organism>
<keyword evidence="2" id="KW-1185">Reference proteome</keyword>